<keyword evidence="3 6" id="KW-0560">Oxidoreductase</keyword>
<evidence type="ECO:0000256" key="1">
    <source>
        <dbReference type="ARBA" id="ARBA00022559"/>
    </source>
</evidence>
<dbReference type="SUPFAM" id="SSF52833">
    <property type="entry name" value="Thioredoxin-like"/>
    <property type="match status" value="1"/>
</dbReference>
<evidence type="ECO:0000256" key="6">
    <source>
        <dbReference type="RuleBase" id="RU366011"/>
    </source>
</evidence>
<dbReference type="InterPro" id="IPR037944">
    <property type="entry name" value="PRX5-like"/>
</dbReference>
<dbReference type="InterPro" id="IPR013740">
    <property type="entry name" value="Redoxin"/>
</dbReference>
<keyword evidence="2 6" id="KW-0049">Antioxidant</keyword>
<dbReference type="PROSITE" id="PS51352">
    <property type="entry name" value="THIOREDOXIN_2"/>
    <property type="match status" value="1"/>
</dbReference>
<organism evidence="8 9">
    <name type="scientific">Reinekea forsetii</name>
    <dbReference type="NCBI Taxonomy" id="1336806"/>
    <lineage>
        <taxon>Bacteria</taxon>
        <taxon>Pseudomonadati</taxon>
        <taxon>Pseudomonadota</taxon>
        <taxon>Gammaproteobacteria</taxon>
        <taxon>Oceanospirillales</taxon>
        <taxon>Saccharospirillaceae</taxon>
        <taxon>Reinekea</taxon>
    </lineage>
</organism>
<dbReference type="EMBL" id="CP011797">
    <property type="protein sequence ID" value="ATX75185.1"/>
    <property type="molecule type" value="Genomic_DNA"/>
</dbReference>
<name>A0A2K8KJ28_9GAMM</name>
<evidence type="ECO:0000256" key="3">
    <source>
        <dbReference type="ARBA" id="ARBA00023002"/>
    </source>
</evidence>
<dbReference type="PANTHER" id="PTHR10430:SF16">
    <property type="entry name" value="PEROXIREDOXIN-5, MITOCHONDRIAL"/>
    <property type="match status" value="1"/>
</dbReference>
<dbReference type="EC" id="1.11.1.27" evidence="6"/>
<sequence length="158" mass="16538">MAIQIGDTLPNVNLYELSDQGPVALSTESLFSDKKVVIFALPGAFTPTCSAAHVPGFVVNADKIKALGVDEIICVSVNDAWVMGAWGHQQNATALRMLGDGSADFTEAVDLVKDLTGAGMGVRSQRYALIAVDGVVTWIGIDPTGLDQSSAESVMAQL</sequence>
<evidence type="ECO:0000256" key="5">
    <source>
        <dbReference type="PIRSR" id="PIRSR637944-1"/>
    </source>
</evidence>
<feature type="active site" description="Cysteine sulfenic acid (-SOH) intermediate" evidence="5">
    <location>
        <position position="49"/>
    </location>
</feature>
<dbReference type="GO" id="GO:0005737">
    <property type="term" value="C:cytoplasm"/>
    <property type="evidence" value="ECO:0007669"/>
    <property type="project" value="TreeGrafter"/>
</dbReference>
<dbReference type="Pfam" id="PF08534">
    <property type="entry name" value="Redoxin"/>
    <property type="match status" value="1"/>
</dbReference>
<reference evidence="8 9" key="1">
    <citation type="journal article" date="2017" name="Environ. Microbiol.">
        <title>Genomic and physiological analyses of 'Reinekea forsetii' reveal a versatile opportunistic lifestyle during spring algae blooms.</title>
        <authorList>
            <person name="Avci B."/>
            <person name="Hahnke R.L."/>
            <person name="Chafee M."/>
            <person name="Fischer T."/>
            <person name="Gruber-Vodicka H."/>
            <person name="Tegetmeyer H.E."/>
            <person name="Harder J."/>
            <person name="Fuchs B.M."/>
            <person name="Amann R.I."/>
            <person name="Teeling H."/>
        </authorList>
    </citation>
    <scope>NUCLEOTIDE SEQUENCE [LARGE SCALE GENOMIC DNA]</scope>
    <source>
        <strain evidence="8 9">Hel1_31_D35</strain>
    </source>
</reference>
<comment type="catalytic activity">
    <reaction evidence="6">
        <text>a hydroperoxide + 2 glutathione = an alcohol + glutathione disulfide + H2O</text>
        <dbReference type="Rhea" id="RHEA:62632"/>
        <dbReference type="ChEBI" id="CHEBI:15377"/>
        <dbReference type="ChEBI" id="CHEBI:30879"/>
        <dbReference type="ChEBI" id="CHEBI:35924"/>
        <dbReference type="ChEBI" id="CHEBI:57925"/>
        <dbReference type="ChEBI" id="CHEBI:58297"/>
        <dbReference type="EC" id="1.11.1.27"/>
    </reaction>
</comment>
<dbReference type="Proteomes" id="UP000229757">
    <property type="component" value="Chromosome"/>
</dbReference>
<comment type="function">
    <text evidence="6">Thiol-specific peroxidase that catalyzes the reduction of hydrogen peroxide and organic hydroperoxides to water and alcohols, respectively. Plays a role in cell protection against oxidative stress by detoxifying peroxides.</text>
</comment>
<dbReference type="FunFam" id="3.40.30.10:FF:000020">
    <property type="entry name" value="Peroxiredoxin"/>
    <property type="match status" value="1"/>
</dbReference>
<gene>
    <name evidence="8" type="ORF">REIFOR_00007</name>
</gene>
<keyword evidence="1 6" id="KW-0575">Peroxidase</keyword>
<dbReference type="PANTHER" id="PTHR10430">
    <property type="entry name" value="PEROXIREDOXIN"/>
    <property type="match status" value="1"/>
</dbReference>
<feature type="domain" description="Thioredoxin" evidence="7">
    <location>
        <begin position="3"/>
        <end position="158"/>
    </location>
</feature>
<evidence type="ECO:0000313" key="9">
    <source>
        <dbReference type="Proteomes" id="UP000229757"/>
    </source>
</evidence>
<accession>A0A2K8KJ28</accession>
<evidence type="ECO:0000313" key="8">
    <source>
        <dbReference type="EMBL" id="ATX75185.1"/>
    </source>
</evidence>
<dbReference type="GO" id="GO:0045454">
    <property type="term" value="P:cell redox homeostasis"/>
    <property type="evidence" value="ECO:0007669"/>
    <property type="project" value="TreeGrafter"/>
</dbReference>
<proteinExistence type="inferred from homology"/>
<dbReference type="KEGG" id="rfo:REIFOR_00007"/>
<keyword evidence="9" id="KW-1185">Reference proteome</keyword>
<dbReference type="GO" id="GO:0042744">
    <property type="term" value="P:hydrogen peroxide catabolic process"/>
    <property type="evidence" value="ECO:0007669"/>
    <property type="project" value="TreeGrafter"/>
</dbReference>
<dbReference type="InterPro" id="IPR013766">
    <property type="entry name" value="Thioredoxin_domain"/>
</dbReference>
<evidence type="ECO:0000256" key="2">
    <source>
        <dbReference type="ARBA" id="ARBA00022862"/>
    </source>
</evidence>
<keyword evidence="4 6" id="KW-0676">Redox-active center</keyword>
<evidence type="ECO:0000256" key="4">
    <source>
        <dbReference type="ARBA" id="ARBA00023284"/>
    </source>
</evidence>
<dbReference type="AlphaFoldDB" id="A0A2K8KJ28"/>
<dbReference type="Gene3D" id="3.40.30.10">
    <property type="entry name" value="Glutaredoxin"/>
    <property type="match status" value="1"/>
</dbReference>
<comment type="similarity">
    <text evidence="6">Belongs to the peroxiredoxin family. Prx5 subfamily.</text>
</comment>
<dbReference type="GO" id="GO:0034599">
    <property type="term" value="P:cellular response to oxidative stress"/>
    <property type="evidence" value="ECO:0007669"/>
    <property type="project" value="InterPro"/>
</dbReference>
<dbReference type="GO" id="GO:0008379">
    <property type="term" value="F:thioredoxin peroxidase activity"/>
    <property type="evidence" value="ECO:0007669"/>
    <property type="project" value="InterPro"/>
</dbReference>
<evidence type="ECO:0000259" key="7">
    <source>
        <dbReference type="PROSITE" id="PS51352"/>
    </source>
</evidence>
<dbReference type="RefSeq" id="WP_100255608.1">
    <property type="nucleotide sequence ID" value="NZ_CP011797.1"/>
</dbReference>
<dbReference type="InterPro" id="IPR036249">
    <property type="entry name" value="Thioredoxin-like_sf"/>
</dbReference>
<protein>
    <recommendedName>
        <fullName evidence="6">Glutathione-dependent peroxiredoxin</fullName>
        <ecNumber evidence="6">1.11.1.27</ecNumber>
    </recommendedName>
</protein>
<dbReference type="OrthoDB" id="9800621at2"/>
<dbReference type="CDD" id="cd03013">
    <property type="entry name" value="PRX5_like"/>
    <property type="match status" value="1"/>
</dbReference>